<comment type="caution">
    <text evidence="2">The sequence shown here is derived from an EMBL/GenBank/DDBJ whole genome shotgun (WGS) entry which is preliminary data.</text>
</comment>
<feature type="region of interest" description="Disordered" evidence="1">
    <location>
        <begin position="37"/>
        <end position="63"/>
    </location>
</feature>
<evidence type="ECO:0000256" key="1">
    <source>
        <dbReference type="SAM" id="MobiDB-lite"/>
    </source>
</evidence>
<name>A0A8H5ZK19_COCSA</name>
<dbReference type="Proteomes" id="UP000624244">
    <property type="component" value="Unassembled WGS sequence"/>
</dbReference>
<sequence length="227" mass="25788">MTDRTNCQNSKDNIPQWAGYSYFMELEESLFPDNEGDFASSFLNPRRPRNQSARPATFDPGNSDEAWRYVGNRVWTGEGFVYAPPPPPEEPMDFESSQNSFLPQTGTSKVPGIIEILAGSPQAEDLSYFGNPQGSGSISGLQSSRGTTTQPSTSKLRQQDKDKFQFVGWNNEAKRTLYRWKRILKKGPSFFLHQFPGETEASVRDAWDKYGEEGKRLYEEWEAAEEE</sequence>
<dbReference type="AlphaFoldDB" id="A0A8H5ZK19"/>
<evidence type="ECO:0000313" key="2">
    <source>
        <dbReference type="EMBL" id="KAF5852023.1"/>
    </source>
</evidence>
<organism evidence="2 3">
    <name type="scientific">Cochliobolus sativus</name>
    <name type="common">Common root rot and spot blotch fungus</name>
    <name type="synonym">Bipolaris sorokiniana</name>
    <dbReference type="NCBI Taxonomy" id="45130"/>
    <lineage>
        <taxon>Eukaryota</taxon>
        <taxon>Fungi</taxon>
        <taxon>Dikarya</taxon>
        <taxon>Ascomycota</taxon>
        <taxon>Pezizomycotina</taxon>
        <taxon>Dothideomycetes</taxon>
        <taxon>Pleosporomycetidae</taxon>
        <taxon>Pleosporales</taxon>
        <taxon>Pleosporineae</taxon>
        <taxon>Pleosporaceae</taxon>
        <taxon>Bipolaris</taxon>
    </lineage>
</organism>
<gene>
    <name evidence="2" type="ORF">GGP41_000761</name>
</gene>
<dbReference type="EMBL" id="WNKQ01000004">
    <property type="protein sequence ID" value="KAF5852023.1"/>
    <property type="molecule type" value="Genomic_DNA"/>
</dbReference>
<feature type="compositionally biased region" description="Low complexity" evidence="1">
    <location>
        <begin position="134"/>
        <end position="146"/>
    </location>
</feature>
<accession>A0A8H5ZK19</accession>
<protein>
    <submittedName>
        <fullName evidence="2">Uncharacterized protein</fullName>
    </submittedName>
</protein>
<reference evidence="2" key="1">
    <citation type="submission" date="2019-11" db="EMBL/GenBank/DDBJ databases">
        <title>Bipolaris sorokiniana Genome sequencing.</title>
        <authorList>
            <person name="Wang H."/>
        </authorList>
    </citation>
    <scope>NUCLEOTIDE SEQUENCE</scope>
</reference>
<feature type="compositionally biased region" description="Polar residues" evidence="1">
    <location>
        <begin position="147"/>
        <end position="156"/>
    </location>
</feature>
<proteinExistence type="predicted"/>
<evidence type="ECO:0000313" key="3">
    <source>
        <dbReference type="Proteomes" id="UP000624244"/>
    </source>
</evidence>
<feature type="region of interest" description="Disordered" evidence="1">
    <location>
        <begin position="127"/>
        <end position="157"/>
    </location>
</feature>